<dbReference type="OrthoDB" id="728228at2759"/>
<dbReference type="Proteomes" id="UP000623129">
    <property type="component" value="Unassembled WGS sequence"/>
</dbReference>
<keyword evidence="3" id="KW-0963">Cytoplasm</keyword>
<comment type="subcellular location">
    <subcellularLocation>
        <location evidence="1">Cytoplasm</location>
    </subcellularLocation>
</comment>
<evidence type="ECO:0000256" key="4">
    <source>
        <dbReference type="ARBA" id="ARBA00022723"/>
    </source>
</evidence>
<name>A0A833VJZ1_9POAL</name>
<dbReference type="Pfam" id="PF04570">
    <property type="entry name" value="zf-FLZ"/>
    <property type="match status" value="1"/>
</dbReference>
<evidence type="ECO:0000256" key="1">
    <source>
        <dbReference type="ARBA" id="ARBA00004496"/>
    </source>
</evidence>
<keyword evidence="7" id="KW-0863">Zinc-finger</keyword>
<comment type="caution">
    <text evidence="7">The sequence shown here is derived from an EMBL/GenBank/DDBJ whole genome shotgun (WGS) entry which is preliminary data.</text>
</comment>
<evidence type="ECO:0000313" key="8">
    <source>
        <dbReference type="Proteomes" id="UP000623129"/>
    </source>
</evidence>
<evidence type="ECO:0000256" key="3">
    <source>
        <dbReference type="ARBA" id="ARBA00022490"/>
    </source>
</evidence>
<dbReference type="PANTHER" id="PTHR33059">
    <property type="entry name" value="FCS-LIKE ZINC FINGER 5"/>
    <property type="match status" value="1"/>
</dbReference>
<reference evidence="7" key="1">
    <citation type="submission" date="2020-01" db="EMBL/GenBank/DDBJ databases">
        <title>Genome sequence of Kobresia littledalei, the first chromosome-level genome in the family Cyperaceae.</title>
        <authorList>
            <person name="Qu G."/>
        </authorList>
    </citation>
    <scope>NUCLEOTIDE SEQUENCE</scope>
    <source>
        <strain evidence="7">C.B.Clarke</strain>
        <tissue evidence="7">Leaf</tissue>
    </source>
</reference>
<dbReference type="AlphaFoldDB" id="A0A833VJZ1"/>
<keyword evidence="7" id="KW-0862">Zinc</keyword>
<sequence>MQENPFQNKQLVLTTSYIEPINLLMRHIHSIESILTKNKGSDSFSSTQTGKRKKKIPNSFCTLKSYKKMLKVKRQRLSIKRISSRIELSAIDHAHAANEAEVAEGVTTTTTTEGKNNTGEVEIEPKVIKRQSATGILAPVHFLRACSLCQRRLGPGDDTFIYRGEFAFCSKECRQQLIAKEERRHKFERWLQTLLKSYSPLAVEASGFEFNLQI</sequence>
<comment type="similarity">
    <text evidence="2">Belongs to the FLZ family.</text>
</comment>
<dbReference type="PANTHER" id="PTHR33059:SF4">
    <property type="entry name" value="FCS-LIKE ZINC FINGER 5"/>
    <property type="match status" value="1"/>
</dbReference>
<keyword evidence="8" id="KW-1185">Reference proteome</keyword>
<feature type="zinc finger region" description="FLZ-type" evidence="5">
    <location>
        <begin position="141"/>
        <end position="185"/>
    </location>
</feature>
<keyword evidence="4" id="KW-0479">Metal-binding</keyword>
<organism evidence="7 8">
    <name type="scientific">Carex littledalei</name>
    <dbReference type="NCBI Taxonomy" id="544730"/>
    <lineage>
        <taxon>Eukaryota</taxon>
        <taxon>Viridiplantae</taxon>
        <taxon>Streptophyta</taxon>
        <taxon>Embryophyta</taxon>
        <taxon>Tracheophyta</taxon>
        <taxon>Spermatophyta</taxon>
        <taxon>Magnoliopsida</taxon>
        <taxon>Liliopsida</taxon>
        <taxon>Poales</taxon>
        <taxon>Cyperaceae</taxon>
        <taxon>Cyperoideae</taxon>
        <taxon>Cariceae</taxon>
        <taxon>Carex</taxon>
        <taxon>Carex subgen. Euthyceras</taxon>
    </lineage>
</organism>
<evidence type="ECO:0000313" key="7">
    <source>
        <dbReference type="EMBL" id="KAF3326414.1"/>
    </source>
</evidence>
<gene>
    <name evidence="7" type="ORF">FCM35_KLT08044</name>
</gene>
<accession>A0A833VJZ1</accession>
<evidence type="ECO:0000256" key="5">
    <source>
        <dbReference type="PROSITE-ProRule" id="PRU01131"/>
    </source>
</evidence>
<dbReference type="PROSITE" id="PS51795">
    <property type="entry name" value="ZF_FLZ"/>
    <property type="match status" value="1"/>
</dbReference>
<evidence type="ECO:0000259" key="6">
    <source>
        <dbReference type="PROSITE" id="PS51795"/>
    </source>
</evidence>
<evidence type="ECO:0000256" key="2">
    <source>
        <dbReference type="ARBA" id="ARBA00009374"/>
    </source>
</evidence>
<dbReference type="GO" id="GO:0008270">
    <property type="term" value="F:zinc ion binding"/>
    <property type="evidence" value="ECO:0007669"/>
    <property type="project" value="UniProtKB-KW"/>
</dbReference>
<dbReference type="InterPro" id="IPR007650">
    <property type="entry name" value="Zf-FLZ_dom"/>
</dbReference>
<feature type="domain" description="FLZ-type" evidence="6">
    <location>
        <begin position="141"/>
        <end position="185"/>
    </location>
</feature>
<dbReference type="GO" id="GO:0005737">
    <property type="term" value="C:cytoplasm"/>
    <property type="evidence" value="ECO:0007669"/>
    <property type="project" value="UniProtKB-SubCell"/>
</dbReference>
<proteinExistence type="inferred from homology"/>
<protein>
    <submittedName>
        <fullName evidence="7">Zinc-finger of the FCS-type, C2-C2</fullName>
    </submittedName>
</protein>
<dbReference type="EMBL" id="SWLB01000018">
    <property type="protein sequence ID" value="KAF3326414.1"/>
    <property type="molecule type" value="Genomic_DNA"/>
</dbReference>